<organism evidence="5 6">
    <name type="scientific">Thioalkalivibrio paradoxus ARh 1</name>
    <dbReference type="NCBI Taxonomy" id="713585"/>
    <lineage>
        <taxon>Bacteria</taxon>
        <taxon>Pseudomonadati</taxon>
        <taxon>Pseudomonadota</taxon>
        <taxon>Gammaproteobacteria</taxon>
        <taxon>Chromatiales</taxon>
        <taxon>Ectothiorhodospiraceae</taxon>
        <taxon>Thioalkalivibrio</taxon>
    </lineage>
</organism>
<evidence type="ECO:0000256" key="1">
    <source>
        <dbReference type="ARBA" id="ARBA00022448"/>
    </source>
</evidence>
<dbReference type="PANTHER" id="PTHR43875:SF1">
    <property type="entry name" value="OSMOPROTECTIVE COMPOUNDS UPTAKE ATP-BINDING PROTEIN GGTA"/>
    <property type="match status" value="1"/>
</dbReference>
<dbReference type="PROSITE" id="PS00211">
    <property type="entry name" value="ABC_TRANSPORTER_1"/>
    <property type="match status" value="1"/>
</dbReference>
<dbReference type="GO" id="GO:0008643">
    <property type="term" value="P:carbohydrate transport"/>
    <property type="evidence" value="ECO:0007669"/>
    <property type="project" value="InterPro"/>
</dbReference>
<name>W0DJB2_9GAMM</name>
<dbReference type="EMBL" id="CP007029">
    <property type="protein sequence ID" value="AHE98669.1"/>
    <property type="molecule type" value="Genomic_DNA"/>
</dbReference>
<dbReference type="InterPro" id="IPR008995">
    <property type="entry name" value="Mo/tungstate-bd_C_term_dom"/>
</dbReference>
<keyword evidence="6" id="KW-1185">Reference proteome</keyword>
<dbReference type="Pfam" id="PF00005">
    <property type="entry name" value="ABC_tran"/>
    <property type="match status" value="1"/>
</dbReference>
<proteinExistence type="predicted"/>
<reference evidence="5 6" key="1">
    <citation type="submission" date="2013-12" db="EMBL/GenBank/DDBJ databases">
        <authorList>
            <consortium name="DOE Joint Genome Institute"/>
            <person name="Muyzer G."/>
            <person name="Huntemann M."/>
            <person name="Han J."/>
            <person name="Chen A."/>
            <person name="Kyrpides N."/>
            <person name="Mavromatis K."/>
            <person name="Markowitz V."/>
            <person name="Palaniappan K."/>
            <person name="Ivanova N."/>
            <person name="Schaumberg A."/>
            <person name="Pati A."/>
            <person name="Liolios K."/>
            <person name="Nordberg H.P."/>
            <person name="Cantor M.N."/>
            <person name="Hua S.X."/>
            <person name="Woyke T."/>
        </authorList>
    </citation>
    <scope>NUCLEOTIDE SEQUENCE [LARGE SCALE GENOMIC DNA]</scope>
    <source>
        <strain evidence="5 6">ARh 1</strain>
    </source>
</reference>
<gene>
    <name evidence="5" type="ORF">THITH_10885</name>
</gene>
<dbReference type="InterPro" id="IPR017871">
    <property type="entry name" value="ABC_transporter-like_CS"/>
</dbReference>
<dbReference type="GO" id="GO:0140359">
    <property type="term" value="F:ABC-type transporter activity"/>
    <property type="evidence" value="ECO:0007669"/>
    <property type="project" value="InterPro"/>
</dbReference>
<evidence type="ECO:0000259" key="4">
    <source>
        <dbReference type="PROSITE" id="PS50893"/>
    </source>
</evidence>
<dbReference type="KEGG" id="tti:THITH_10885"/>
<dbReference type="InterPro" id="IPR012340">
    <property type="entry name" value="NA-bd_OB-fold"/>
</dbReference>
<dbReference type="AlphaFoldDB" id="W0DJB2"/>
<dbReference type="Gene3D" id="2.40.50.140">
    <property type="entry name" value="Nucleic acid-binding proteins"/>
    <property type="match status" value="1"/>
</dbReference>
<dbReference type="InterPro" id="IPR003593">
    <property type="entry name" value="AAA+_ATPase"/>
</dbReference>
<dbReference type="CDD" id="cd03301">
    <property type="entry name" value="ABC_MalK_N"/>
    <property type="match status" value="1"/>
</dbReference>
<dbReference type="HOGENOM" id="CLU_000604_1_1_6"/>
<dbReference type="InterPro" id="IPR003439">
    <property type="entry name" value="ABC_transporter-like_ATP-bd"/>
</dbReference>
<dbReference type="PROSITE" id="PS50893">
    <property type="entry name" value="ABC_TRANSPORTER_2"/>
    <property type="match status" value="1"/>
</dbReference>
<sequence>MAEVEFSNVQKVFGDRTVIPGFDLQVRDGELLVLLGPSGCGKSTLLRLLAGLEPATGGAIRIGGRAVDALGPGARNVAMVFQNYALYPHKTVRGNLEFPLHMRALRRSERERRVLEAARVLGLEELLDKRPAELSGGQRQRVAMGRAIVREPDVFLMDEPLSNLDARLRVQIRAEIAALQRRLGVTTLYVTHDQVEAMTLGDRVAVLRDGVMQQLGTPADLYRNPENLFVAGFLGSPPMNLFEPGIEVRAGGRALRLGGRWNTPARGIPERARYAGLRPEDLDLDSGSSDRDVRLQGLVRAVEVLGHERIVYVDTGDRVVDALPGGIGPTEGAVAARLSGTATPEPGQTVTLATKSDSLYWFDEQGRAIRAGG</sequence>
<dbReference type="InterPro" id="IPR013611">
    <property type="entry name" value="Transp-assoc_OB_typ2"/>
</dbReference>
<dbReference type="OrthoDB" id="9802264at2"/>
<accession>W0DJB2</accession>
<dbReference type="Proteomes" id="UP000005289">
    <property type="component" value="Chromosome"/>
</dbReference>
<dbReference type="SMART" id="SM00382">
    <property type="entry name" value="AAA"/>
    <property type="match status" value="1"/>
</dbReference>
<dbReference type="RefSeq" id="WP_006748134.1">
    <property type="nucleotide sequence ID" value="NZ_CP007029.1"/>
</dbReference>
<dbReference type="GO" id="GO:0055052">
    <property type="term" value="C:ATP-binding cassette (ABC) transporter complex, substrate-binding subunit-containing"/>
    <property type="evidence" value="ECO:0007669"/>
    <property type="project" value="TreeGrafter"/>
</dbReference>
<keyword evidence="2" id="KW-0547">Nucleotide-binding</keyword>
<dbReference type="Pfam" id="PF08402">
    <property type="entry name" value="TOBE_2"/>
    <property type="match status" value="1"/>
</dbReference>
<protein>
    <submittedName>
        <fullName evidence="5">Sugar ABC transporter ATP-binding protein</fullName>
    </submittedName>
</protein>
<dbReference type="FunFam" id="3.40.50.300:FF:000042">
    <property type="entry name" value="Maltose/maltodextrin ABC transporter, ATP-binding protein"/>
    <property type="match status" value="1"/>
</dbReference>
<evidence type="ECO:0000256" key="2">
    <source>
        <dbReference type="ARBA" id="ARBA00022741"/>
    </source>
</evidence>
<dbReference type="GO" id="GO:0005524">
    <property type="term" value="F:ATP binding"/>
    <property type="evidence" value="ECO:0007669"/>
    <property type="project" value="UniProtKB-KW"/>
</dbReference>
<dbReference type="Gene3D" id="3.40.50.300">
    <property type="entry name" value="P-loop containing nucleotide triphosphate hydrolases"/>
    <property type="match status" value="1"/>
</dbReference>
<evidence type="ECO:0000256" key="3">
    <source>
        <dbReference type="ARBA" id="ARBA00022840"/>
    </source>
</evidence>
<dbReference type="InterPro" id="IPR047641">
    <property type="entry name" value="ABC_transpr_MalK/UgpC-like"/>
</dbReference>
<keyword evidence="1" id="KW-0813">Transport</keyword>
<evidence type="ECO:0000313" key="6">
    <source>
        <dbReference type="Proteomes" id="UP000005289"/>
    </source>
</evidence>
<dbReference type="SUPFAM" id="SSF52540">
    <property type="entry name" value="P-loop containing nucleoside triphosphate hydrolases"/>
    <property type="match status" value="1"/>
</dbReference>
<keyword evidence="3 5" id="KW-0067">ATP-binding</keyword>
<dbReference type="PANTHER" id="PTHR43875">
    <property type="entry name" value="MALTODEXTRIN IMPORT ATP-BINDING PROTEIN MSMX"/>
    <property type="match status" value="1"/>
</dbReference>
<dbReference type="InterPro" id="IPR015855">
    <property type="entry name" value="ABC_transpr_MalK-like"/>
</dbReference>
<dbReference type="STRING" id="713585.THITH_10885"/>
<dbReference type="InterPro" id="IPR027417">
    <property type="entry name" value="P-loop_NTPase"/>
</dbReference>
<dbReference type="SUPFAM" id="SSF50331">
    <property type="entry name" value="MOP-like"/>
    <property type="match status" value="1"/>
</dbReference>
<dbReference type="GO" id="GO:0016887">
    <property type="term" value="F:ATP hydrolysis activity"/>
    <property type="evidence" value="ECO:0007669"/>
    <property type="project" value="InterPro"/>
</dbReference>
<feature type="domain" description="ABC transporter" evidence="4">
    <location>
        <begin position="4"/>
        <end position="234"/>
    </location>
</feature>
<evidence type="ECO:0000313" key="5">
    <source>
        <dbReference type="EMBL" id="AHE98669.1"/>
    </source>
</evidence>